<dbReference type="EMBL" id="BEGY01000062">
    <property type="protein sequence ID" value="GAX81222.1"/>
    <property type="molecule type" value="Genomic_DNA"/>
</dbReference>
<protein>
    <submittedName>
        <fullName evidence="2">Uncharacterized protein</fullName>
    </submittedName>
</protein>
<reference evidence="2 3" key="1">
    <citation type="submission" date="2017-08" db="EMBL/GenBank/DDBJ databases">
        <title>Acidophilic green algal genome provides insights into adaptation to an acidic environment.</title>
        <authorList>
            <person name="Hirooka S."/>
            <person name="Hirose Y."/>
            <person name="Kanesaki Y."/>
            <person name="Higuchi S."/>
            <person name="Fujiwara T."/>
            <person name="Onuma R."/>
            <person name="Era A."/>
            <person name="Ohbayashi R."/>
            <person name="Uzuka A."/>
            <person name="Nozaki H."/>
            <person name="Yoshikawa H."/>
            <person name="Miyagishima S.Y."/>
        </authorList>
    </citation>
    <scope>NUCLEOTIDE SEQUENCE [LARGE SCALE GENOMIC DNA]</scope>
    <source>
        <strain evidence="2 3">NIES-2499</strain>
    </source>
</reference>
<organism evidence="2 3">
    <name type="scientific">Chlamydomonas eustigma</name>
    <dbReference type="NCBI Taxonomy" id="1157962"/>
    <lineage>
        <taxon>Eukaryota</taxon>
        <taxon>Viridiplantae</taxon>
        <taxon>Chlorophyta</taxon>
        <taxon>core chlorophytes</taxon>
        <taxon>Chlorophyceae</taxon>
        <taxon>CS clade</taxon>
        <taxon>Chlamydomonadales</taxon>
        <taxon>Chlamydomonadaceae</taxon>
        <taxon>Chlamydomonas</taxon>
    </lineage>
</organism>
<feature type="compositionally biased region" description="Gly residues" evidence="1">
    <location>
        <begin position="11"/>
        <end position="20"/>
    </location>
</feature>
<gene>
    <name evidence="2" type="ORF">CEUSTIGMA_g8654.t1</name>
</gene>
<proteinExistence type="predicted"/>
<dbReference type="AlphaFoldDB" id="A0A250XE91"/>
<accession>A0A250XE91</accession>
<name>A0A250XE91_9CHLO</name>
<feature type="region of interest" description="Disordered" evidence="1">
    <location>
        <begin position="1"/>
        <end position="20"/>
    </location>
</feature>
<evidence type="ECO:0000313" key="3">
    <source>
        <dbReference type="Proteomes" id="UP000232323"/>
    </source>
</evidence>
<evidence type="ECO:0000256" key="1">
    <source>
        <dbReference type="SAM" id="MobiDB-lite"/>
    </source>
</evidence>
<evidence type="ECO:0000313" key="2">
    <source>
        <dbReference type="EMBL" id="GAX81222.1"/>
    </source>
</evidence>
<dbReference type="Gene3D" id="1.20.5.340">
    <property type="match status" value="1"/>
</dbReference>
<sequence length="263" mass="28137">MMSSSLRSMPRGGGTAGNNGGLNVVDGVVASGSHGLVVSTTTSGNAPALDRSFRSSTVAAAMGVVETATLADADIAHMGTKLVTENGVLIQFNSKQGVGGSVAIINLRAQSLGAQVRRLPPCKSWLKEWFGINPNAEILEKFSAMDGRLSAMQTDVSEVKKELSAMDGRLSAIEDNVSAVKKDLSRLERSSRGKILEVVSRSEIRQIVGVGASKLRLVQSIIDVRGLLPARDERPILNEEDPILNNIILLESYEDELYVRDSY</sequence>
<keyword evidence="3" id="KW-1185">Reference proteome</keyword>
<dbReference type="Proteomes" id="UP000232323">
    <property type="component" value="Unassembled WGS sequence"/>
</dbReference>
<comment type="caution">
    <text evidence="2">The sequence shown here is derived from an EMBL/GenBank/DDBJ whole genome shotgun (WGS) entry which is preliminary data.</text>
</comment>